<evidence type="ECO:0000313" key="4">
    <source>
        <dbReference type="Proteomes" id="UP001479436"/>
    </source>
</evidence>
<name>A0ABR2VUV2_9FUNG</name>
<gene>
    <name evidence="3" type="ORF">K7432_011077</name>
</gene>
<dbReference type="EMBL" id="JASJQH010007697">
    <property type="protein sequence ID" value="KAK9702769.1"/>
    <property type="molecule type" value="Genomic_DNA"/>
</dbReference>
<reference evidence="3 4" key="1">
    <citation type="submission" date="2023-04" db="EMBL/GenBank/DDBJ databases">
        <title>Genome of Basidiobolus ranarum AG-B5.</title>
        <authorList>
            <person name="Stajich J.E."/>
            <person name="Carter-House D."/>
            <person name="Gryganskyi A."/>
        </authorList>
    </citation>
    <scope>NUCLEOTIDE SEQUENCE [LARGE SCALE GENOMIC DNA]</scope>
    <source>
        <strain evidence="3 4">AG-B5</strain>
    </source>
</reference>
<feature type="region of interest" description="Disordered" evidence="1">
    <location>
        <begin position="34"/>
        <end position="88"/>
    </location>
</feature>
<dbReference type="Proteomes" id="UP001479436">
    <property type="component" value="Unassembled WGS sequence"/>
</dbReference>
<keyword evidence="4" id="KW-1185">Reference proteome</keyword>
<feature type="compositionally biased region" description="Low complexity" evidence="1">
    <location>
        <begin position="34"/>
        <end position="45"/>
    </location>
</feature>
<comment type="caution">
    <text evidence="3">The sequence shown here is derived from an EMBL/GenBank/DDBJ whole genome shotgun (WGS) entry which is preliminary data.</text>
</comment>
<feature type="compositionally biased region" description="Polar residues" evidence="1">
    <location>
        <begin position="46"/>
        <end position="65"/>
    </location>
</feature>
<evidence type="ECO:0000256" key="2">
    <source>
        <dbReference type="SAM" id="SignalP"/>
    </source>
</evidence>
<evidence type="ECO:0000256" key="1">
    <source>
        <dbReference type="SAM" id="MobiDB-lite"/>
    </source>
</evidence>
<keyword evidence="2" id="KW-0732">Signal</keyword>
<feature type="chain" id="PRO_5045833106" evidence="2">
    <location>
        <begin position="20"/>
        <end position="112"/>
    </location>
</feature>
<evidence type="ECO:0000313" key="3">
    <source>
        <dbReference type="EMBL" id="KAK9702769.1"/>
    </source>
</evidence>
<feature type="signal peptide" evidence="2">
    <location>
        <begin position="1"/>
        <end position="19"/>
    </location>
</feature>
<organism evidence="3 4">
    <name type="scientific">Basidiobolus ranarum</name>
    <dbReference type="NCBI Taxonomy" id="34480"/>
    <lineage>
        <taxon>Eukaryota</taxon>
        <taxon>Fungi</taxon>
        <taxon>Fungi incertae sedis</taxon>
        <taxon>Zoopagomycota</taxon>
        <taxon>Entomophthoromycotina</taxon>
        <taxon>Basidiobolomycetes</taxon>
        <taxon>Basidiobolales</taxon>
        <taxon>Basidiobolaceae</taxon>
        <taxon>Basidiobolus</taxon>
    </lineage>
</organism>
<sequence>MHINYLTLTLTALATSAIAQESIPSSVVSNVSSVVSSVTPSSSNSLGDPNPTQSSSVASAEPTNESSGTISPSSSGGLLPSTTPGSSARHLEVGHVSMVVAAIAGAIISQRL</sequence>
<proteinExistence type="predicted"/>
<protein>
    <submittedName>
        <fullName evidence="3">Uncharacterized protein</fullName>
    </submittedName>
</protein>
<feature type="compositionally biased region" description="Low complexity" evidence="1">
    <location>
        <begin position="66"/>
        <end position="87"/>
    </location>
</feature>
<accession>A0ABR2VUV2</accession>